<dbReference type="AlphaFoldDB" id="A0A1W2ALG6"/>
<dbReference type="InterPro" id="IPR048341">
    <property type="entry name" value="DUF1285_N"/>
</dbReference>
<dbReference type="OrthoDB" id="3078366at2"/>
<reference evidence="3 4" key="1">
    <citation type="submission" date="2017-04" db="EMBL/GenBank/DDBJ databases">
        <authorList>
            <person name="Afonso C.L."/>
            <person name="Miller P.J."/>
            <person name="Scott M.A."/>
            <person name="Spackman E."/>
            <person name="Goraichik I."/>
            <person name="Dimitrov K.M."/>
            <person name="Suarez D.L."/>
            <person name="Swayne D.E."/>
        </authorList>
    </citation>
    <scope>NUCLEOTIDE SEQUENCE [LARGE SCALE GENOMIC DNA]</scope>
    <source>
        <strain evidence="3 4">CGMCC 1.10972</strain>
    </source>
</reference>
<accession>A0A1W2ALG6</accession>
<feature type="domain" description="DUF1285" evidence="1">
    <location>
        <begin position="35"/>
        <end position="102"/>
    </location>
</feature>
<gene>
    <name evidence="3" type="ORF">SAMN06297251_104293</name>
</gene>
<keyword evidence="4" id="KW-1185">Reference proteome</keyword>
<dbReference type="Gene3D" id="3.10.540.10">
    <property type="entry name" value="duf1285 like domain"/>
    <property type="match status" value="1"/>
</dbReference>
<protein>
    <recommendedName>
        <fullName evidence="5">DUF1285 domain-containing protein</fullName>
    </recommendedName>
</protein>
<dbReference type="Proteomes" id="UP000192656">
    <property type="component" value="Unassembled WGS sequence"/>
</dbReference>
<organism evidence="3 4">
    <name type="scientific">Fulvimarina manganoxydans</name>
    <dbReference type="NCBI Taxonomy" id="937218"/>
    <lineage>
        <taxon>Bacteria</taxon>
        <taxon>Pseudomonadati</taxon>
        <taxon>Pseudomonadota</taxon>
        <taxon>Alphaproteobacteria</taxon>
        <taxon>Hyphomicrobiales</taxon>
        <taxon>Aurantimonadaceae</taxon>
        <taxon>Fulvimarina</taxon>
    </lineage>
</organism>
<dbReference type="InterPro" id="IPR048342">
    <property type="entry name" value="DUF1285_C"/>
</dbReference>
<evidence type="ECO:0000259" key="2">
    <source>
        <dbReference type="Pfam" id="PF21028"/>
    </source>
</evidence>
<dbReference type="InterPro" id="IPR010707">
    <property type="entry name" value="DUF1285"/>
</dbReference>
<sequence>MKQETSKTTAEGMLEASPDLAGIAEWAAKPAPGGAPVDAWNPPDCGVIDMRIASDGRWFYRGTVIEREALVRLFASVLRKDEDGKTYLVTPVEKLRITIEDTPFLAVEMQQTRRDGVPILVFRTNLGDVVEVDAEHPILLPKEAEAEFRPSLIVRGRLEARLTRSLAMELADLLEFENGRYVLRSGGAVFDGPAAGADGETA</sequence>
<dbReference type="Pfam" id="PF21028">
    <property type="entry name" value="DUF1285_C"/>
    <property type="match status" value="1"/>
</dbReference>
<name>A0A1W2ALG6_9HYPH</name>
<proteinExistence type="predicted"/>
<evidence type="ECO:0000313" key="3">
    <source>
        <dbReference type="EMBL" id="SMC61536.1"/>
    </source>
</evidence>
<evidence type="ECO:0000259" key="1">
    <source>
        <dbReference type="Pfam" id="PF06938"/>
    </source>
</evidence>
<dbReference type="InterPro" id="IPR023361">
    <property type="entry name" value="DUF1285_beta_roll_sf"/>
</dbReference>
<dbReference type="Gene3D" id="2.30.270.10">
    <property type="entry name" value="duf1285 protein"/>
    <property type="match status" value="1"/>
</dbReference>
<dbReference type="PIRSF" id="PIRSF029557">
    <property type="entry name" value="UCP029557"/>
    <property type="match status" value="1"/>
</dbReference>
<evidence type="ECO:0008006" key="5">
    <source>
        <dbReference type="Google" id="ProtNLM"/>
    </source>
</evidence>
<evidence type="ECO:0000313" key="4">
    <source>
        <dbReference type="Proteomes" id="UP000192656"/>
    </source>
</evidence>
<feature type="domain" description="DUF1285" evidence="2">
    <location>
        <begin position="103"/>
        <end position="190"/>
    </location>
</feature>
<dbReference type="Pfam" id="PF06938">
    <property type="entry name" value="DUF1285_N"/>
    <property type="match status" value="1"/>
</dbReference>
<dbReference type="STRING" id="937218.SAMN06297251_104293"/>
<dbReference type="EMBL" id="FWXR01000004">
    <property type="protein sequence ID" value="SMC61536.1"/>
    <property type="molecule type" value="Genomic_DNA"/>
</dbReference>